<keyword evidence="1" id="KW-0175">Coiled coil</keyword>
<protein>
    <submittedName>
        <fullName evidence="4">Uncharacterized protein</fullName>
    </submittedName>
</protein>
<dbReference type="WBParaSite" id="jg20306">
    <property type="protein sequence ID" value="jg20306"/>
    <property type="gene ID" value="jg20306"/>
</dbReference>
<dbReference type="Proteomes" id="UP000887574">
    <property type="component" value="Unplaced"/>
</dbReference>
<reference evidence="4" key="1">
    <citation type="submission" date="2022-11" db="UniProtKB">
        <authorList>
            <consortium name="WormBaseParasite"/>
        </authorList>
    </citation>
    <scope>IDENTIFICATION</scope>
</reference>
<evidence type="ECO:0000256" key="2">
    <source>
        <dbReference type="SAM" id="MobiDB-lite"/>
    </source>
</evidence>
<feature type="region of interest" description="Disordered" evidence="2">
    <location>
        <begin position="1"/>
        <end position="86"/>
    </location>
</feature>
<evidence type="ECO:0000313" key="3">
    <source>
        <dbReference type="Proteomes" id="UP000887574"/>
    </source>
</evidence>
<evidence type="ECO:0000313" key="4">
    <source>
        <dbReference type="WBParaSite" id="jg20306"/>
    </source>
</evidence>
<evidence type="ECO:0000256" key="1">
    <source>
        <dbReference type="SAM" id="Coils"/>
    </source>
</evidence>
<proteinExistence type="predicted"/>
<feature type="compositionally biased region" description="Polar residues" evidence="2">
    <location>
        <begin position="77"/>
        <end position="86"/>
    </location>
</feature>
<feature type="region of interest" description="Disordered" evidence="2">
    <location>
        <begin position="106"/>
        <end position="140"/>
    </location>
</feature>
<feature type="coiled-coil region" evidence="1">
    <location>
        <begin position="239"/>
        <end position="280"/>
    </location>
</feature>
<sequence>MLGMKQLPKSNKRFTSQFGRDEEEAIRKYERKTPLLPLSAGAQKMSDPLPSTSKCANTATAANPVSSKKKRKIETPCKSTGPNHLSKQVFNSYQPIKDVHPLASVTAGMPDRKPETSPSHSLASASVMPPQPLFDARIPPPQSYFPQPVVDKPVFPSFTFSPPVLAPTPVAPARVVSSPAVVEPRKKVKREASPDIEVIADWSHGQTNVILPNLKQPEPKTTDEEKEKLQILFDICAQELKINNDLKEKRKEIDDLQRKINMARADERQLNKDLASLVQQKRRLSTSAISRECRMQ</sequence>
<organism evidence="3 4">
    <name type="scientific">Ditylenchus dipsaci</name>
    <dbReference type="NCBI Taxonomy" id="166011"/>
    <lineage>
        <taxon>Eukaryota</taxon>
        <taxon>Metazoa</taxon>
        <taxon>Ecdysozoa</taxon>
        <taxon>Nematoda</taxon>
        <taxon>Chromadorea</taxon>
        <taxon>Rhabditida</taxon>
        <taxon>Tylenchina</taxon>
        <taxon>Tylenchomorpha</taxon>
        <taxon>Sphaerularioidea</taxon>
        <taxon>Anguinidae</taxon>
        <taxon>Anguininae</taxon>
        <taxon>Ditylenchus</taxon>
    </lineage>
</organism>
<feature type="compositionally biased region" description="Polar residues" evidence="2">
    <location>
        <begin position="49"/>
        <end position="66"/>
    </location>
</feature>
<accession>A0A915DIH7</accession>
<name>A0A915DIH7_9BILA</name>
<dbReference type="AlphaFoldDB" id="A0A915DIH7"/>
<keyword evidence="3" id="KW-1185">Reference proteome</keyword>